<feature type="region of interest" description="Disordered" evidence="1">
    <location>
        <begin position="323"/>
        <end position="377"/>
    </location>
</feature>
<organism evidence="2 3">
    <name type="scientific">Polypedilum vanderplanki</name>
    <name type="common">Sleeping chironomid midge</name>
    <dbReference type="NCBI Taxonomy" id="319348"/>
    <lineage>
        <taxon>Eukaryota</taxon>
        <taxon>Metazoa</taxon>
        <taxon>Ecdysozoa</taxon>
        <taxon>Arthropoda</taxon>
        <taxon>Hexapoda</taxon>
        <taxon>Insecta</taxon>
        <taxon>Pterygota</taxon>
        <taxon>Neoptera</taxon>
        <taxon>Endopterygota</taxon>
        <taxon>Diptera</taxon>
        <taxon>Nematocera</taxon>
        <taxon>Chironomoidea</taxon>
        <taxon>Chironomidae</taxon>
        <taxon>Chironominae</taxon>
        <taxon>Polypedilum</taxon>
        <taxon>Polypedilum</taxon>
    </lineage>
</organism>
<dbReference type="PANTHER" id="PTHR16489:SF12">
    <property type="entry name" value="GH11727P"/>
    <property type="match status" value="1"/>
</dbReference>
<dbReference type="GO" id="GO:0005783">
    <property type="term" value="C:endoplasmic reticulum"/>
    <property type="evidence" value="ECO:0007669"/>
    <property type="project" value="TreeGrafter"/>
</dbReference>
<gene>
    <name evidence="2" type="ORF">PVAND_003715</name>
</gene>
<sequence length="456" mass="53575">MDSTQNNNKNFQNGFLGATPQFHNFLYPTTAKQNFITNIFANHPFQRTFASVVSCNNPTLNFRQSTSKLVNSFLEAVIKQEPQPQPQQREFHDYQKMPNWRNMGCQQKYSRNSRGGCRYRPPNKKFHYSHHYQPDHHHQQQFPQKNRHEKERFNIERDIRNDRCDNFNRFWSRGRGNNNNYQNKSNTCIKSTTETKQSMKSPPFEIYSLEEFPAIVTTTMLPTATNKNSQQSQSQDIDENDFVKFQSDIARTTPTYVQKPIRFNLCDAVTNFVTSPKKLLSLPLSAPKRSCLKATPLKSRTMSECSDDFIVFDYTNGSPSCLSQENVDCESDDDDDDVEEEEEEDDGDENESEEEEVDECDKNYFDNDNFRTDDVQQPDSGIEEKKVHFNAAVKVNFIRAWDYAYREARKGDVWLQLARDRERFNKRIQDCGNLLRPILNENHRRKVFADRFEPKN</sequence>
<dbReference type="InterPro" id="IPR051254">
    <property type="entry name" value="PPP1R15"/>
</dbReference>
<protein>
    <submittedName>
        <fullName evidence="2">Uncharacterized protein</fullName>
    </submittedName>
</protein>
<feature type="compositionally biased region" description="Basic and acidic residues" evidence="1">
    <location>
        <begin position="360"/>
        <end position="374"/>
    </location>
</feature>
<evidence type="ECO:0000256" key="1">
    <source>
        <dbReference type="SAM" id="MobiDB-lite"/>
    </source>
</evidence>
<dbReference type="OrthoDB" id="5976067at2759"/>
<dbReference type="EMBL" id="JADBJN010000003">
    <property type="protein sequence ID" value="KAG5673692.1"/>
    <property type="molecule type" value="Genomic_DNA"/>
</dbReference>
<keyword evidence="3" id="KW-1185">Reference proteome</keyword>
<comment type="caution">
    <text evidence="2">The sequence shown here is derived from an EMBL/GenBank/DDBJ whole genome shotgun (WGS) entry which is preliminary data.</text>
</comment>
<evidence type="ECO:0000313" key="2">
    <source>
        <dbReference type="EMBL" id="KAG5673692.1"/>
    </source>
</evidence>
<proteinExistence type="predicted"/>
<evidence type="ECO:0000313" key="3">
    <source>
        <dbReference type="Proteomes" id="UP001107558"/>
    </source>
</evidence>
<name>A0A9J6BUX0_POLVA</name>
<feature type="compositionally biased region" description="Acidic residues" evidence="1">
    <location>
        <begin position="327"/>
        <end position="359"/>
    </location>
</feature>
<dbReference type="Proteomes" id="UP001107558">
    <property type="component" value="Chromosome 3"/>
</dbReference>
<dbReference type="GO" id="GO:0019888">
    <property type="term" value="F:protein phosphatase regulator activity"/>
    <property type="evidence" value="ECO:0007669"/>
    <property type="project" value="TreeGrafter"/>
</dbReference>
<reference evidence="2" key="1">
    <citation type="submission" date="2021-03" db="EMBL/GenBank/DDBJ databases">
        <title>Chromosome level genome of the anhydrobiotic midge Polypedilum vanderplanki.</title>
        <authorList>
            <person name="Yoshida Y."/>
            <person name="Kikawada T."/>
            <person name="Gusev O."/>
        </authorList>
    </citation>
    <scope>NUCLEOTIDE SEQUENCE</scope>
    <source>
        <strain evidence="2">NIAS01</strain>
        <tissue evidence="2">Whole body or cell culture</tissue>
    </source>
</reference>
<dbReference type="GO" id="GO:0034976">
    <property type="term" value="P:response to endoplasmic reticulum stress"/>
    <property type="evidence" value="ECO:0007669"/>
    <property type="project" value="TreeGrafter"/>
</dbReference>
<dbReference type="AlphaFoldDB" id="A0A9J6BUX0"/>
<accession>A0A9J6BUX0</accession>
<dbReference type="PANTHER" id="PTHR16489">
    <property type="entry name" value="GH11727P"/>
    <property type="match status" value="1"/>
</dbReference>
<dbReference type="InterPro" id="IPR016024">
    <property type="entry name" value="ARM-type_fold"/>
</dbReference>
<dbReference type="GO" id="GO:0000164">
    <property type="term" value="C:protein phosphatase type 1 complex"/>
    <property type="evidence" value="ECO:0007669"/>
    <property type="project" value="TreeGrafter"/>
</dbReference>
<dbReference type="SUPFAM" id="SSF48371">
    <property type="entry name" value="ARM repeat"/>
    <property type="match status" value="1"/>
</dbReference>